<gene>
    <name evidence="2" type="ORF">BDK51DRAFT_39081</name>
</gene>
<accession>A0A4P9WCW1</accession>
<proteinExistence type="predicted"/>
<evidence type="ECO:0000313" key="3">
    <source>
        <dbReference type="Proteomes" id="UP000269721"/>
    </source>
</evidence>
<sequence length="261" mass="27879">MAIPLYPTPSTSGSPTSTPLTPIATLIWGGPSNISAIAPPPRTPPATPDNHGPRSTRGPTSFYGPAGFEGPDIGDDTVLRISFIIGIAQTRSSPLHMERVAVARSDIGGWKHHEARCLLGAVGEGGESENAQRAVRSLVHNHLWEGNIAVTDSLIDQDFGASLPGRPGACRLLEPRNRARRLWVLDRQQEERPSTNENVVEEVVRVEGDAGGAAEAVYGRFDVGKAVGAWKEKEREKECKVVSAVAGKTPQLPPTFHPAPS</sequence>
<protein>
    <submittedName>
        <fullName evidence="2">Uncharacterized protein</fullName>
    </submittedName>
</protein>
<organism evidence="2 3">
    <name type="scientific">Blyttiomyces helicus</name>
    <dbReference type="NCBI Taxonomy" id="388810"/>
    <lineage>
        <taxon>Eukaryota</taxon>
        <taxon>Fungi</taxon>
        <taxon>Fungi incertae sedis</taxon>
        <taxon>Chytridiomycota</taxon>
        <taxon>Chytridiomycota incertae sedis</taxon>
        <taxon>Chytridiomycetes</taxon>
        <taxon>Chytridiomycetes incertae sedis</taxon>
        <taxon>Blyttiomyces</taxon>
    </lineage>
</organism>
<feature type="compositionally biased region" description="Pro residues" evidence="1">
    <location>
        <begin position="38"/>
        <end position="47"/>
    </location>
</feature>
<evidence type="ECO:0000313" key="2">
    <source>
        <dbReference type="EMBL" id="RKO90354.1"/>
    </source>
</evidence>
<keyword evidence="3" id="KW-1185">Reference proteome</keyword>
<feature type="compositionally biased region" description="Low complexity" evidence="1">
    <location>
        <begin position="8"/>
        <end position="22"/>
    </location>
</feature>
<feature type="region of interest" description="Disordered" evidence="1">
    <location>
        <begin position="1"/>
        <end position="69"/>
    </location>
</feature>
<dbReference type="Proteomes" id="UP000269721">
    <property type="component" value="Unassembled WGS sequence"/>
</dbReference>
<dbReference type="AlphaFoldDB" id="A0A4P9WCW1"/>
<evidence type="ECO:0000256" key="1">
    <source>
        <dbReference type="SAM" id="MobiDB-lite"/>
    </source>
</evidence>
<name>A0A4P9WCW1_9FUNG</name>
<dbReference type="EMBL" id="KZ995599">
    <property type="protein sequence ID" value="RKO90354.1"/>
    <property type="molecule type" value="Genomic_DNA"/>
</dbReference>
<reference evidence="3" key="1">
    <citation type="journal article" date="2018" name="Nat. Microbiol.">
        <title>Leveraging single-cell genomics to expand the fungal tree of life.</title>
        <authorList>
            <person name="Ahrendt S.R."/>
            <person name="Quandt C.A."/>
            <person name="Ciobanu D."/>
            <person name="Clum A."/>
            <person name="Salamov A."/>
            <person name="Andreopoulos B."/>
            <person name="Cheng J.F."/>
            <person name="Woyke T."/>
            <person name="Pelin A."/>
            <person name="Henrissat B."/>
            <person name="Reynolds N.K."/>
            <person name="Benny G.L."/>
            <person name="Smith M.E."/>
            <person name="James T.Y."/>
            <person name="Grigoriev I.V."/>
        </authorList>
    </citation>
    <scope>NUCLEOTIDE SEQUENCE [LARGE SCALE GENOMIC DNA]</scope>
</reference>